<dbReference type="AlphaFoldDB" id="A0A699IST6"/>
<comment type="caution">
    <text evidence="1">The sequence shown here is derived from an EMBL/GenBank/DDBJ whole genome shotgun (WGS) entry which is preliminary data.</text>
</comment>
<organism evidence="1">
    <name type="scientific">Tanacetum cinerariifolium</name>
    <name type="common">Dalmatian daisy</name>
    <name type="synonym">Chrysanthemum cinerariifolium</name>
    <dbReference type="NCBI Taxonomy" id="118510"/>
    <lineage>
        <taxon>Eukaryota</taxon>
        <taxon>Viridiplantae</taxon>
        <taxon>Streptophyta</taxon>
        <taxon>Embryophyta</taxon>
        <taxon>Tracheophyta</taxon>
        <taxon>Spermatophyta</taxon>
        <taxon>Magnoliopsida</taxon>
        <taxon>eudicotyledons</taxon>
        <taxon>Gunneridae</taxon>
        <taxon>Pentapetalae</taxon>
        <taxon>asterids</taxon>
        <taxon>campanulids</taxon>
        <taxon>Asterales</taxon>
        <taxon>Asteraceae</taxon>
        <taxon>Asteroideae</taxon>
        <taxon>Anthemideae</taxon>
        <taxon>Anthemidinae</taxon>
        <taxon>Tanacetum</taxon>
    </lineage>
</organism>
<dbReference type="EMBL" id="BKCJ010323707">
    <property type="protein sequence ID" value="GEZ78804.1"/>
    <property type="molecule type" value="Genomic_DNA"/>
</dbReference>
<sequence length="198" mass="22313">MKRNVTTFEPGFNDLKWKLSTLNFTFGGHNVYSVGDILNCAFLASRLYSSALQTKLLQNTGIIDYGPTFDDDLCMFNTTMETEILSNLSEIAALNSLKKLTNIYFTGFTKTVKSNFSSSLRKMELRKSKMGDHTSDWLRVVLICGLVHAMNDKIYPSVLCYRLGYVFIAEGIQKFLTGQDIEAHVAIHIHNSSFAIVK</sequence>
<dbReference type="PANTHER" id="PTHR48462:SF1">
    <property type="entry name" value="PROTEIN, PUTATIVE-RELATED"/>
    <property type="match status" value="1"/>
</dbReference>
<dbReference type="PANTHER" id="PTHR48462">
    <property type="entry name" value="PROTEIN, PUTATIVE-RELATED"/>
    <property type="match status" value="1"/>
</dbReference>
<proteinExistence type="predicted"/>
<evidence type="ECO:0000313" key="1">
    <source>
        <dbReference type="EMBL" id="GEZ78804.1"/>
    </source>
</evidence>
<protein>
    <submittedName>
        <fullName evidence="1">Uncharacterized protein</fullName>
    </submittedName>
</protein>
<accession>A0A699IST6</accession>
<reference evidence="1" key="1">
    <citation type="journal article" date="2019" name="Sci. Rep.">
        <title>Draft genome of Tanacetum cinerariifolium, the natural source of mosquito coil.</title>
        <authorList>
            <person name="Yamashiro T."/>
            <person name="Shiraishi A."/>
            <person name="Satake H."/>
            <person name="Nakayama K."/>
        </authorList>
    </citation>
    <scope>NUCLEOTIDE SEQUENCE</scope>
</reference>
<name>A0A699IST6_TANCI</name>
<gene>
    <name evidence="1" type="ORF">Tci_550777</name>
</gene>